<feature type="domain" description="CHAT" evidence="1">
    <location>
        <begin position="821"/>
        <end position="1122"/>
    </location>
</feature>
<dbReference type="RefSeq" id="WP_141710427.1">
    <property type="nucleotide sequence ID" value="NZ_FMCR01000005.1"/>
</dbReference>
<protein>
    <submittedName>
        <fullName evidence="2">CHAT domain-containing protein</fullName>
    </submittedName>
</protein>
<proteinExistence type="predicted"/>
<reference evidence="2 3" key="1">
    <citation type="submission" date="2016-06" db="EMBL/GenBank/DDBJ databases">
        <authorList>
            <person name="Kjaerup R.B."/>
            <person name="Dalgaard T.S."/>
            <person name="Juul-Madsen H.R."/>
        </authorList>
    </citation>
    <scope>NUCLEOTIDE SEQUENCE [LARGE SCALE GENOMIC DNA]</scope>
    <source>
        <strain evidence="2 3">DSM 44871</strain>
    </source>
</reference>
<organism evidence="2 3">
    <name type="scientific">Micromonospora saelicesensis</name>
    <dbReference type="NCBI Taxonomy" id="285676"/>
    <lineage>
        <taxon>Bacteria</taxon>
        <taxon>Bacillati</taxon>
        <taxon>Actinomycetota</taxon>
        <taxon>Actinomycetes</taxon>
        <taxon>Micromonosporales</taxon>
        <taxon>Micromonosporaceae</taxon>
        <taxon>Micromonospora</taxon>
    </lineage>
</organism>
<sequence length="1125" mass="120482">MDPDHLNRVFNQLLAVTDPAGIRSLLEQNPEVLTDEVEGALAATIESLTAAGDTEVLPAAGWIARLIAYCRIVGVDRFTRALAAGDRPDADDLFPSAQEALNGYQATRDPDLLDTLADLVAYAYTIEPPGPLQALFSDAMGVGWRRHFLTTGDEADLVRAVRALRLAVADAGESSPARGTHLSNLGNVLRTAASAGGSPELLAESAEAQRTALAAVSGEESHAVAANLGASLIELFARTGDHAALDEAVEVLTSARNGSPARSQVGRLIRSNLALALSHRYDLASDVDDLSAAVDAAEAALAGQPADDAGATREHIQLATDLRRRYLVLGADADIERAISLLRARFARGSLEAGFELATALEVRFRQTGNREDLHEGRALREAAVAATAAEPRASAQALNNLGLAYRNEFDHSDRRGPAADLITRAIDCFEDALAALSEQGEPVYPVQGNLAMALLMRYERTGDRRDLDRAVGLEEMALAATPPGSHDHGVRLAELASALRATSGADESAESASRAVTLMEEAVRVIGGSPVRFGVMHNLALALLERHRRTGDTADFDRAAELLLVSVTDATRLSPRVAVQSGMVLGGQLRERDRWADASHAYALAMTAARRLVETQLRWDDANSTIRMLGLLPQLAAYTHARTGNARAAVATIERGRAYLLNSMLDRRLADLRDLDAAGQDTLAEEYRRAVDHLRFLETATADHPTVAPDRAGLIGEIRAARHAFAEVVGRVRAVPGFERFADETGDHDEAAPMPVVYLVAAEPGGVALIRRPGQTAGESLIIDCPRLGFVDVLGQVQTFLARPASAADDSGAWARILDELTRRLWEIAMGAVIAALTPGERVVLIPVGLLSLLPWHAAWRPDATRDRVYALDELRISYAPTARVLAENAPSAGLGSEPATLIVEQPAPVDAPPLPLAGVEAGGVGARFARVTRRRGEGATRETVLDDLGRHEVAHLICHGSVALEHPLDTFLLMAGDIPMTMRDVLSRPHDGLHLVVLSACDTGSYWFDNPTEVFSLASAFLGGGVSEVIASLWPVPDTSTTLLMNAVYRLWRDDGESPADALRLGQQWLRESTNEEKFEACPDAFGAAVRALAPAARRVWGRARAHRSPLHWAAFAHHGWAG</sequence>
<evidence type="ECO:0000313" key="3">
    <source>
        <dbReference type="Proteomes" id="UP000198864"/>
    </source>
</evidence>
<gene>
    <name evidence="2" type="ORF">GA0070561_4869</name>
</gene>
<dbReference type="Proteomes" id="UP000198864">
    <property type="component" value="Unassembled WGS sequence"/>
</dbReference>
<dbReference type="EMBL" id="FMCR01000005">
    <property type="protein sequence ID" value="SCF27397.1"/>
    <property type="molecule type" value="Genomic_DNA"/>
</dbReference>
<evidence type="ECO:0000259" key="1">
    <source>
        <dbReference type="Pfam" id="PF12770"/>
    </source>
</evidence>
<dbReference type="Pfam" id="PF12770">
    <property type="entry name" value="CHAT"/>
    <property type="match status" value="1"/>
</dbReference>
<dbReference type="STRING" id="285676.GA0070561_4869"/>
<dbReference type="InterPro" id="IPR024983">
    <property type="entry name" value="CHAT_dom"/>
</dbReference>
<accession>A0A1C4Z3B6</accession>
<name>A0A1C4Z3B6_9ACTN</name>
<dbReference type="AlphaFoldDB" id="A0A1C4Z3B6"/>
<evidence type="ECO:0000313" key="2">
    <source>
        <dbReference type="EMBL" id="SCF27397.1"/>
    </source>
</evidence>